<sequence>ERIIGGQVASAGQFPFAAAIYTTTENGNYFCGGVVLTNQWILTAGQCVYGYIFTNQNRDSGYNISFSSVHLFTIILGTINLQEPDSSTVKVSTDFYVLHPNYNSETLDNDIGLIRLRLPVTFSIYLNKINLPSEELKAGDTASALGWGQISDEESGLSNDLNWVTLSALSNAECKITYGNQITDNMVCFSGNYNEGTCKGDTGGPLIQRAGRGWTIVVAIASFVSGNGCETTDPSGYTRIFGGGVRIIGGNLARAGQFPFAAAIYTTTSVANYFCGGTLISDQWILTAGQCVDGVHIFTIHLGANTLDGKDPYTVLATSDTYVLHPDYDRGTLDNDIGLIWLRLPVTYSGSIRITLSQLIFCRFRNYRMVLLLWLSVGDKLMMKILDNSGLVNDLRWVHVASISNTQCKITYGDQITDNMVCVTGNFNQGTCRGDSGSPLVQTISRGHSVVVGVSSFFSGNGCETTDPSGFTRMKLTIVLFLCFSSVWALSISPRIIGGDLASVEQFPYVVAMIYDTETDEKMFCGGTLLNNQWILTAAHCTDGAVIFTIYLGMTNLTVPGSILRASTYVTHPSYNSSTLENDIALVLLADPVEFTDNIKPIDSLPSEGIPASVNAVAVGWGLTSNDAGTVSNNLYYVQVTTISNSECKKIYADFVKDTMICAKGTNNEGICEGDSGGPLIQITNEGKSVLIGISSFYSASGCETEHPSGFTRTYDYIDWIKSVTGSRIGGELATPGQFPYIAGISYRTNISEEKFCGGTLLNNQWILTAACCLENNLDFRIYLGTINLEEPGLIVNSSLAVWHPHYNATSLEHNIGMLMLSEAIEFTVTTITNFECTLTYGLQIKNTMICAKDNGNEGICVGDTGGPLVHITEEGSHFLIGIASFYNGRECGTTDPSGFTRTSDYIHWIHMIMSGSSRIIGGELAAPGQYPYIVGISYKTNSNEEKFCGGTLLNNQWDSSFSNLEFKIYLGTTNLEEPGLVVDSASTVLHPDYNSVNLENNVGLLQLFEPIEFTDIIKPIDFLSTERVSDSVRATLLGWGLTSDDDGAAISSDLHHVQLTTITNSDCMLIFSNQIKNTMLCAKGDSNEGVCKVSYGTRIIGGEVAFAGQFPFMAAIYKATNDGTYFCGGALMNSQWILTAGQCVDGAVLFTIYLGTNNIKDIGTNGLKLATDNYELHPDFNASTLENDLGLIKLRMPITFTMYVRPIDYLPTYELLPGTPVVALGWGQTSDESPSIENELRFVYLAPLSDDECKFIYGNQVTNKMVCASGLYNEGFCLGDSGTPLVRFRNGPTTTHMGIATFISQNGCDSPDPSGAILFTIYLGKTNLKNDEPDSLTVATDTYILHPNFNPLTLENDIGLIKLRMPITFNKLPEIVDELHYVYQVPLSNEECRLTYGDQITESMVCAGLNYNEGFCHGDTGAPLVRYTNGPIVTHMGIASFISQNGCNTPEPSGYTRTFNYVDWIRNKTLIGKNGNTIERIIGGNIAFAGQFPYIAAIFINTDDGTYFCGGALMNHQWILTAGHCVNGAILFTIYLGTNHLESSDSTSLKLATDYYILHPDFNLETLENDIGLIKLRMSITFTDYIKPIDHLPTYELLPNAGGERIIGGTFARAGQFPFAAAIYIQTADGTYFCSGALLANQYVLTAGQCVDGGLLFTIQLGSNSLEADDPNRLRLATDTYYLHPDYNPDTLENDIGIIKFRSHITYTDYIRETAGFSAELKYVFLTTLSNEECRQFFGSQITDNMVCVAGTYNEGTC</sequence>
<dbReference type="GO" id="GO:0006508">
    <property type="term" value="P:proteolysis"/>
    <property type="evidence" value="ECO:0007669"/>
    <property type="project" value="UniProtKB-KW"/>
</dbReference>
<dbReference type="InterPro" id="IPR033116">
    <property type="entry name" value="TRYPSIN_SER"/>
</dbReference>
<dbReference type="InterPro" id="IPR018114">
    <property type="entry name" value="TRYPSIN_HIS"/>
</dbReference>
<accession>A0A482W4V2</accession>
<feature type="domain" description="Peptidase S1" evidence="3">
    <location>
        <begin position="3"/>
        <end position="290"/>
    </location>
</feature>
<dbReference type="FunFam" id="2.40.10.10:FF:000068">
    <property type="entry name" value="transmembrane protease serine 2"/>
    <property type="match status" value="4"/>
</dbReference>
<dbReference type="InterPro" id="IPR001254">
    <property type="entry name" value="Trypsin_dom"/>
</dbReference>
<dbReference type="SUPFAM" id="SSF50494">
    <property type="entry name" value="Trypsin-like serine proteases"/>
    <property type="match status" value="9"/>
</dbReference>
<feature type="domain" description="Peptidase S1" evidence="3">
    <location>
        <begin position="1100"/>
        <end position="1471"/>
    </location>
</feature>
<dbReference type="GO" id="GO:0004252">
    <property type="term" value="F:serine-type endopeptidase activity"/>
    <property type="evidence" value="ECO:0007669"/>
    <property type="project" value="InterPro"/>
</dbReference>
<keyword evidence="1" id="KW-1015">Disulfide bond</keyword>
<dbReference type="PROSITE" id="PS00134">
    <property type="entry name" value="TRYPSIN_HIS"/>
    <property type="match status" value="2"/>
</dbReference>
<feature type="domain" description="Peptidase S1" evidence="3">
    <location>
        <begin position="920"/>
        <end position="1101"/>
    </location>
</feature>
<evidence type="ECO:0000313" key="5">
    <source>
        <dbReference type="Proteomes" id="UP000292052"/>
    </source>
</evidence>
<dbReference type="STRING" id="1661398.A0A482W4V2"/>
<evidence type="ECO:0000313" key="4">
    <source>
        <dbReference type="EMBL" id="RZC40182.1"/>
    </source>
</evidence>
<dbReference type="SMART" id="SM00020">
    <property type="entry name" value="Tryp_SPc"/>
    <property type="match status" value="7"/>
</dbReference>
<dbReference type="InterPro" id="IPR051333">
    <property type="entry name" value="CLIP_Serine_Protease"/>
</dbReference>
<organism evidence="4 5">
    <name type="scientific">Asbolus verrucosus</name>
    <name type="common">Desert ironclad beetle</name>
    <dbReference type="NCBI Taxonomy" id="1661398"/>
    <lineage>
        <taxon>Eukaryota</taxon>
        <taxon>Metazoa</taxon>
        <taxon>Ecdysozoa</taxon>
        <taxon>Arthropoda</taxon>
        <taxon>Hexapoda</taxon>
        <taxon>Insecta</taxon>
        <taxon>Pterygota</taxon>
        <taxon>Neoptera</taxon>
        <taxon>Endopterygota</taxon>
        <taxon>Coleoptera</taxon>
        <taxon>Polyphaga</taxon>
        <taxon>Cucujiformia</taxon>
        <taxon>Tenebrionidae</taxon>
        <taxon>Pimeliinae</taxon>
        <taxon>Asbolus</taxon>
    </lineage>
</organism>
<protein>
    <submittedName>
        <fullName evidence="4">Trypsin domain containing protein</fullName>
    </submittedName>
</protein>
<dbReference type="PROSITE" id="PS00135">
    <property type="entry name" value="TRYPSIN_SER"/>
    <property type="match status" value="1"/>
</dbReference>
<feature type="domain" description="Peptidase S1" evidence="3">
    <location>
        <begin position="496"/>
        <end position="726"/>
    </location>
</feature>
<feature type="non-terminal residue" evidence="4">
    <location>
        <position position="1"/>
    </location>
</feature>
<evidence type="ECO:0000256" key="2">
    <source>
        <dbReference type="RuleBase" id="RU363034"/>
    </source>
</evidence>
<dbReference type="CDD" id="cd00190">
    <property type="entry name" value="Tryp_SPc"/>
    <property type="match status" value="7"/>
</dbReference>
<dbReference type="Pfam" id="PF00089">
    <property type="entry name" value="Trypsin"/>
    <property type="match status" value="10"/>
</dbReference>
<keyword evidence="2" id="KW-0645">Protease</keyword>
<proteinExistence type="predicted"/>
<comment type="caution">
    <text evidence="4">The sequence shown here is derived from an EMBL/GenBank/DDBJ whole genome shotgun (WGS) entry which is preliminary data.</text>
</comment>
<reference evidence="4 5" key="1">
    <citation type="submission" date="2017-03" db="EMBL/GenBank/DDBJ databases">
        <title>Genome of the blue death feigning beetle - Asbolus verrucosus.</title>
        <authorList>
            <person name="Rider S.D."/>
        </authorList>
    </citation>
    <scope>NUCLEOTIDE SEQUENCE [LARGE SCALE GENOMIC DNA]</scope>
    <source>
        <strain evidence="4">Butters</strain>
        <tissue evidence="4">Head and leg muscle</tissue>
    </source>
</reference>
<feature type="domain" description="Peptidase S1" evidence="3">
    <location>
        <begin position="1482"/>
        <end position="1759"/>
    </location>
</feature>
<keyword evidence="2" id="KW-0720">Serine protease</keyword>
<feature type="non-terminal residue" evidence="4">
    <location>
        <position position="1759"/>
    </location>
</feature>
<dbReference type="PROSITE" id="PS50240">
    <property type="entry name" value="TRYPSIN_DOM"/>
    <property type="match status" value="7"/>
</dbReference>
<dbReference type="InterPro" id="IPR009003">
    <property type="entry name" value="Peptidase_S1_PA"/>
</dbReference>
<dbReference type="OrthoDB" id="5565075at2759"/>
<name>A0A482W4V2_ASBVE</name>
<keyword evidence="5" id="KW-1185">Reference proteome</keyword>
<keyword evidence="2" id="KW-0378">Hydrolase</keyword>
<dbReference type="PANTHER" id="PTHR24260:SF136">
    <property type="entry name" value="GH08193P-RELATED"/>
    <property type="match status" value="1"/>
</dbReference>
<dbReference type="Proteomes" id="UP000292052">
    <property type="component" value="Unassembled WGS sequence"/>
</dbReference>
<dbReference type="Gene3D" id="2.40.10.10">
    <property type="entry name" value="Trypsin-like serine proteases"/>
    <property type="match status" value="12"/>
</dbReference>
<dbReference type="PANTHER" id="PTHR24260">
    <property type="match status" value="1"/>
</dbReference>
<gene>
    <name evidence="4" type="ORF">BDFB_004054</name>
</gene>
<feature type="domain" description="Peptidase S1" evidence="3">
    <location>
        <begin position="728"/>
        <end position="915"/>
    </location>
</feature>
<dbReference type="InterPro" id="IPR001314">
    <property type="entry name" value="Peptidase_S1A"/>
</dbReference>
<dbReference type="InterPro" id="IPR043504">
    <property type="entry name" value="Peptidase_S1_PA_chymotrypsin"/>
</dbReference>
<evidence type="ECO:0000259" key="3">
    <source>
        <dbReference type="PROSITE" id="PS50240"/>
    </source>
</evidence>
<feature type="domain" description="Peptidase S1" evidence="3">
    <location>
        <begin position="286"/>
        <end position="494"/>
    </location>
</feature>
<dbReference type="EMBL" id="QDEB01028302">
    <property type="protein sequence ID" value="RZC40182.1"/>
    <property type="molecule type" value="Genomic_DNA"/>
</dbReference>
<dbReference type="PRINTS" id="PR00722">
    <property type="entry name" value="CHYMOTRYPSIN"/>
</dbReference>
<evidence type="ECO:0000256" key="1">
    <source>
        <dbReference type="ARBA" id="ARBA00023157"/>
    </source>
</evidence>